<dbReference type="AlphaFoldDB" id="A0A9P4TR23"/>
<dbReference type="OrthoDB" id="5388322at2759"/>
<evidence type="ECO:0000256" key="1">
    <source>
        <dbReference type="SAM" id="MobiDB-lite"/>
    </source>
</evidence>
<evidence type="ECO:0000313" key="3">
    <source>
        <dbReference type="EMBL" id="KAF2269920.1"/>
    </source>
</evidence>
<sequence length="164" mass="18247">MSFKAKDLSYDSTQPAFLRRLRGELAGDGSGRHERPIPRNKRLKQDDEDDGPTYVLEENNESLSRAEYEALVAGKDSKGKHDSPAGAENQLEVSGPQAKESDQQQSKDCIAEVGRATKKRKAIKVIVEEEGNKKTPENPDTKVVRKPKKKAKPVKLSFDDQEEG</sequence>
<feature type="compositionally biased region" description="Basic residues" evidence="1">
    <location>
        <begin position="144"/>
        <end position="153"/>
    </location>
</feature>
<reference evidence="4" key="1">
    <citation type="journal article" date="2020" name="Stud. Mycol.">
        <title>101 Dothideomycetes genomes: A test case for predicting lifestyles and emergence of pathogens.</title>
        <authorList>
            <person name="Haridas S."/>
            <person name="Albert R."/>
            <person name="Binder M."/>
            <person name="Bloem J."/>
            <person name="LaButti K."/>
            <person name="Salamov A."/>
            <person name="Andreopoulos B."/>
            <person name="Baker S."/>
            <person name="Barry K."/>
            <person name="Bills G."/>
            <person name="Bluhm B."/>
            <person name="Cannon C."/>
            <person name="Castanera R."/>
            <person name="Culley D."/>
            <person name="Daum C."/>
            <person name="Ezra D."/>
            <person name="Gonzalez J."/>
            <person name="Henrissat B."/>
            <person name="Kuo A."/>
            <person name="Liang C."/>
            <person name="Lipzen A."/>
            <person name="Lutzoni F."/>
            <person name="Magnuson J."/>
            <person name="Mondo S."/>
            <person name="Nolan M."/>
            <person name="Ohm R."/>
            <person name="Pangilinan J."/>
            <person name="Park H.-J."/>
            <person name="Ramirez L."/>
            <person name="Alfaro M."/>
            <person name="Sun H."/>
            <person name="Tritt A."/>
            <person name="Yoshinaga Y."/>
            <person name="Zwiers L.-H."/>
            <person name="Turgeon B."/>
            <person name="Goodwin S."/>
            <person name="Spatafora J."/>
            <person name="Crous P."/>
            <person name="Grigoriev I."/>
        </authorList>
    </citation>
    <scope>NUCLEOTIDE SEQUENCE [LARGE SCALE GENOMIC DNA]</scope>
    <source>
        <strain evidence="4">CBS 304.66</strain>
    </source>
</reference>
<feature type="domain" description="DUF4604" evidence="2">
    <location>
        <begin position="6"/>
        <end position="162"/>
    </location>
</feature>
<evidence type="ECO:0000313" key="4">
    <source>
        <dbReference type="Proteomes" id="UP000800093"/>
    </source>
</evidence>
<name>A0A9P4TR23_9PLEO</name>
<gene>
    <name evidence="3" type="ORF">CC78DRAFT_574800</name>
</gene>
<dbReference type="EMBL" id="ML986581">
    <property type="protein sequence ID" value="KAF2269920.1"/>
    <property type="molecule type" value="Genomic_DNA"/>
</dbReference>
<feature type="region of interest" description="Disordered" evidence="1">
    <location>
        <begin position="21"/>
        <end position="108"/>
    </location>
</feature>
<keyword evidence="4" id="KW-1185">Reference proteome</keyword>
<feature type="compositionally biased region" description="Basic and acidic residues" evidence="1">
    <location>
        <begin position="21"/>
        <end position="37"/>
    </location>
</feature>
<protein>
    <recommendedName>
        <fullName evidence="2">DUF4604 domain-containing protein</fullName>
    </recommendedName>
</protein>
<organism evidence="3 4">
    <name type="scientific">Lojkania enalia</name>
    <dbReference type="NCBI Taxonomy" id="147567"/>
    <lineage>
        <taxon>Eukaryota</taxon>
        <taxon>Fungi</taxon>
        <taxon>Dikarya</taxon>
        <taxon>Ascomycota</taxon>
        <taxon>Pezizomycotina</taxon>
        <taxon>Dothideomycetes</taxon>
        <taxon>Pleosporomycetidae</taxon>
        <taxon>Pleosporales</taxon>
        <taxon>Pleosporales incertae sedis</taxon>
        <taxon>Lojkania</taxon>
    </lineage>
</organism>
<dbReference type="Proteomes" id="UP000800093">
    <property type="component" value="Unassembled WGS sequence"/>
</dbReference>
<comment type="caution">
    <text evidence="3">The sequence shown here is derived from an EMBL/GenBank/DDBJ whole genome shotgun (WGS) entry which is preliminary data.</text>
</comment>
<dbReference type="InterPro" id="IPR027911">
    <property type="entry name" value="DUF4604"/>
</dbReference>
<evidence type="ECO:0000259" key="2">
    <source>
        <dbReference type="Pfam" id="PF15377"/>
    </source>
</evidence>
<feature type="compositionally biased region" description="Basic and acidic residues" evidence="1">
    <location>
        <begin position="128"/>
        <end position="143"/>
    </location>
</feature>
<proteinExistence type="predicted"/>
<feature type="region of interest" description="Disordered" evidence="1">
    <location>
        <begin position="128"/>
        <end position="164"/>
    </location>
</feature>
<accession>A0A9P4TR23</accession>
<dbReference type="Pfam" id="PF15377">
    <property type="entry name" value="DUF4604"/>
    <property type="match status" value="1"/>
</dbReference>